<sequence length="242" mass="27485">MKQKNRLVQRFMVGIVCLVLGFLVAIVVNSNHQATERDTRDTWEIRTSLLEEQQAQQELYKEIEEAENTLRQYKESTEHQQIDSLKQSIEQLREQAGLIEIQGSGVVVTLQPLFLDEESQEYPSINAELLQLLINELNTAGASEIAIENQRVINITPIRDVNDNIYVNNSSIGDLPIEITILTDNPEQLINQVEVSEIGDYFALENVTISIEAKNEVSLPAYDDQIDLHHIDIVDVTEEGEE</sequence>
<name>A0ACC6M1W8_9BACI</name>
<dbReference type="Proteomes" id="UP001277972">
    <property type="component" value="Unassembled WGS sequence"/>
</dbReference>
<comment type="caution">
    <text evidence="1">The sequence shown here is derived from an EMBL/GenBank/DDBJ whole genome shotgun (WGS) entry which is preliminary data.</text>
</comment>
<dbReference type="EMBL" id="JAWZSR010000001">
    <property type="protein sequence ID" value="MDX8044932.1"/>
    <property type="molecule type" value="Genomic_DNA"/>
</dbReference>
<reference evidence="1" key="1">
    <citation type="submission" date="2023-11" db="EMBL/GenBank/DDBJ databases">
        <title>Gracilibacillus pellucida a moderately halophilic bacterium isolated from saline soil in Xinjiang province.</title>
        <authorList>
            <person name="Zhang Z."/>
            <person name="Tan F."/>
            <person name="Wang Y."/>
            <person name="Xia M."/>
        </authorList>
    </citation>
    <scope>NUCLEOTIDE SEQUENCE</scope>
    <source>
        <strain evidence="1">S3-1-1</strain>
    </source>
</reference>
<gene>
    <name evidence="1" type="ORF">SH601_02935</name>
</gene>
<organism evidence="1 2">
    <name type="scientific">Gracilibacillus pellucidus</name>
    <dbReference type="NCBI Taxonomy" id="3095368"/>
    <lineage>
        <taxon>Bacteria</taxon>
        <taxon>Bacillati</taxon>
        <taxon>Bacillota</taxon>
        <taxon>Bacilli</taxon>
        <taxon>Bacillales</taxon>
        <taxon>Bacillaceae</taxon>
        <taxon>Gracilibacillus</taxon>
    </lineage>
</organism>
<proteinExistence type="predicted"/>
<evidence type="ECO:0000313" key="1">
    <source>
        <dbReference type="EMBL" id="MDX8044932.1"/>
    </source>
</evidence>
<accession>A0ACC6M1W8</accession>
<keyword evidence="2" id="KW-1185">Reference proteome</keyword>
<protein>
    <submittedName>
        <fullName evidence="1">DUF881 domain-containing protein</fullName>
    </submittedName>
</protein>
<evidence type="ECO:0000313" key="2">
    <source>
        <dbReference type="Proteomes" id="UP001277972"/>
    </source>
</evidence>